<sequence>MKMNYEHQAVQKSSNTLETTQAQIMMTPEMLDLLSSGVYEYKARAVVRELSCNALDGHTLKGNPDQPFDIHLPTTFEPFFEIRDKGVGLSHEAIMNMYLNYGASTKNDSNDFIGAMGIGSKSPFAISDSFTVRSYFNGMVTTYQAYKENGIPNLTKLMEKPMAEGEETGLAVRVAVRQELIDEFRREAAYVFETFAVRPNINVDINYIDRNSMVMAEKEGVYTAFHGSGNSYSRRGDNFLYIVMGSIRYPVKLDAVMTEDELAAINSNPMIDSIGSLWVYVPIGSVSISASRESLQMNEATKKFIMDAFKDISSDFMNDLQKSFDDIDDYWKAGHHWVNMKSKLRSHSQIAYFAKNLTWKGKTIARLTEEADAARLIPRLDEFGNQMYKKDSSGQPLEVNGQKIPLMMNYEAYCYRWSNLTSTSSWAKRERWSKSNLETDMSKVSPWKTTNDYFNGVLFFVYDRITRSGTEKTTGKEQVLRGMGFAFQEKTKNSLNYLCMVDSRAEAEIIWNRHKVPEDQRHFDMASNYEDCYTPAKRQKGVVKLWVHSYADYHKKQNIGDYRNGFINTGYVNSEEFKVDLSVLQDDENEHLYLQSNNNVIVNGIFNGKGATDVAKLIAPLITGKVVVFNKANWKKIPEDWENASDENVVRKLIDKNPRLWKAMNQSMIESAMPDRFKRLAAMGVCLPKSNDYFGQSMRGRVLKWEGARQILEQILNKPCYSVPQMIDSCSISHSNILGSIYKMLPDCKLKTSIKKARQRMEADIEKNKNNLFNSKYKVLKFIDFNRVQLLELADALDIEFDRTYVNDDGVRFYNH</sequence>
<dbReference type="EMBL" id="MH426725">
    <property type="protein sequence ID" value="AXN57323.1"/>
    <property type="molecule type" value="Genomic_DNA"/>
</dbReference>
<dbReference type="SUPFAM" id="SSF55874">
    <property type="entry name" value="ATPase domain of HSP90 chaperone/DNA topoisomerase II/histidine kinase"/>
    <property type="match status" value="1"/>
</dbReference>
<organism evidence="1 2">
    <name type="scientific">Erwinia phage SunLIRen</name>
    <dbReference type="NCBI Taxonomy" id="2267654"/>
    <lineage>
        <taxon>Viruses</taxon>
        <taxon>Duplodnaviria</taxon>
        <taxon>Heunggongvirae</taxon>
        <taxon>Uroviricota</taxon>
        <taxon>Caudoviricetes</taxon>
        <taxon>Andersonviridae</taxon>
        <taxon>Ounavirinae</taxon>
        <taxon>Kolesnikvirus</taxon>
        <taxon>Kolesnikvirus Ea214</taxon>
    </lineage>
</organism>
<reference evidence="2" key="1">
    <citation type="submission" date="2018-06" db="EMBL/GenBank/DDBJ databases">
        <authorList>
            <person name="Sharma R."/>
            <person name="Ke K."/>
            <person name="Breakwell D.P."/>
            <person name="Hope S."/>
            <person name="Grose J.H."/>
        </authorList>
    </citation>
    <scope>NUCLEOTIDE SEQUENCE [LARGE SCALE GENOMIC DNA]</scope>
</reference>
<dbReference type="Gene3D" id="3.30.565.10">
    <property type="entry name" value="Histidine kinase-like ATPase, C-terminal domain"/>
    <property type="match status" value="1"/>
</dbReference>
<evidence type="ECO:0000313" key="2">
    <source>
        <dbReference type="Proteomes" id="UP000257815"/>
    </source>
</evidence>
<dbReference type="Proteomes" id="UP000257815">
    <property type="component" value="Segment"/>
</dbReference>
<protein>
    <submittedName>
        <fullName evidence="1">Putative membrane integrity protector RIIA</fullName>
    </submittedName>
</protein>
<evidence type="ECO:0000313" key="1">
    <source>
        <dbReference type="EMBL" id="AXN57323.1"/>
    </source>
</evidence>
<name>A0A346FHP3_9CAUD</name>
<proteinExistence type="predicted"/>
<gene>
    <name evidence="1" type="ORF">SUNLIREN_1</name>
</gene>
<dbReference type="InterPro" id="IPR036890">
    <property type="entry name" value="HATPase_C_sf"/>
</dbReference>
<accession>A0A346FHP3</accession>